<protein>
    <submittedName>
        <fullName evidence="1">Uncharacterized protein</fullName>
    </submittedName>
</protein>
<accession>A0A1S2N3B1</accession>
<reference evidence="1 2" key="1">
    <citation type="submission" date="2014-10" db="EMBL/GenBank/DDBJ databases">
        <authorList>
            <person name="Seo M.-J."/>
            <person name="Seok Y.J."/>
            <person name="Cha I.-T."/>
        </authorList>
    </citation>
    <scope>NUCLEOTIDE SEQUENCE [LARGE SCALE GENOMIC DNA]</scope>
    <source>
        <strain evidence="1 2">NEU</strain>
    </source>
</reference>
<sequence>MSDDHTMVPVTQVTPGMVLSDELLDNQGLVLLAKGAVLGEATIASLQRHHIEAVPVARVEAHRAPDEGAVVARLDHLFRKHDLEGDDDWAGKLLRRYVEDYRLERQVAP</sequence>
<evidence type="ECO:0000313" key="1">
    <source>
        <dbReference type="EMBL" id="OIJ39578.1"/>
    </source>
</evidence>
<name>A0A1S2N3B1_9BURK</name>
<dbReference type="Proteomes" id="UP000180246">
    <property type="component" value="Unassembled WGS sequence"/>
</dbReference>
<dbReference type="RefSeq" id="WP_005665349.1">
    <property type="nucleotide sequence ID" value="NZ_DALZDZ010000022.1"/>
</dbReference>
<comment type="caution">
    <text evidence="1">The sequence shown here is derived from an EMBL/GenBank/DDBJ whole genome shotgun (WGS) entry which is preliminary data.</text>
</comment>
<evidence type="ECO:0000313" key="2">
    <source>
        <dbReference type="Proteomes" id="UP000180246"/>
    </source>
</evidence>
<gene>
    <name evidence="1" type="ORF">LO55_2120</name>
</gene>
<proteinExistence type="predicted"/>
<dbReference type="AlphaFoldDB" id="A0A1S2N3B1"/>
<dbReference type="EMBL" id="JRYB01000001">
    <property type="protein sequence ID" value="OIJ39578.1"/>
    <property type="molecule type" value="Genomic_DNA"/>
</dbReference>
<organism evidence="1 2">
    <name type="scientific">Massilia timonae</name>
    <dbReference type="NCBI Taxonomy" id="47229"/>
    <lineage>
        <taxon>Bacteria</taxon>
        <taxon>Pseudomonadati</taxon>
        <taxon>Pseudomonadota</taxon>
        <taxon>Betaproteobacteria</taxon>
        <taxon>Burkholderiales</taxon>
        <taxon>Oxalobacteraceae</taxon>
        <taxon>Telluria group</taxon>
        <taxon>Massilia</taxon>
    </lineage>
</organism>